<dbReference type="AlphaFoldDB" id="A0A6A3K7S2"/>
<protein>
    <submittedName>
        <fullName evidence="1">Uncharacterized protein</fullName>
    </submittedName>
</protein>
<proteinExistence type="predicted"/>
<comment type="caution">
    <text evidence="1">The sequence shown here is derived from an EMBL/GenBank/DDBJ whole genome shotgun (WGS) entry which is preliminary data.</text>
</comment>
<organism evidence="1 2">
    <name type="scientific">Phytophthora rubi</name>
    <dbReference type="NCBI Taxonomy" id="129364"/>
    <lineage>
        <taxon>Eukaryota</taxon>
        <taxon>Sar</taxon>
        <taxon>Stramenopiles</taxon>
        <taxon>Oomycota</taxon>
        <taxon>Peronosporomycetes</taxon>
        <taxon>Peronosporales</taxon>
        <taxon>Peronosporaceae</taxon>
        <taxon>Phytophthora</taxon>
    </lineage>
</organism>
<accession>A0A6A3K7S2</accession>
<evidence type="ECO:0000313" key="1">
    <source>
        <dbReference type="EMBL" id="KAE8999903.1"/>
    </source>
</evidence>
<dbReference type="Proteomes" id="UP000435112">
    <property type="component" value="Unassembled WGS sequence"/>
</dbReference>
<gene>
    <name evidence="1" type="ORF">PR002_g18325</name>
</gene>
<name>A0A6A3K7S2_9STRA</name>
<dbReference type="EMBL" id="QXFU01001559">
    <property type="protein sequence ID" value="KAE8999903.1"/>
    <property type="molecule type" value="Genomic_DNA"/>
</dbReference>
<dbReference type="OrthoDB" id="128475at2759"/>
<sequence length="45" mass="5048">MSMPIGEFGVITAILKDRFDFVYGDAHGVAYLLDPRYGGEHMDQN</sequence>
<evidence type="ECO:0000313" key="2">
    <source>
        <dbReference type="Proteomes" id="UP000435112"/>
    </source>
</evidence>
<reference evidence="1 2" key="1">
    <citation type="submission" date="2018-09" db="EMBL/GenBank/DDBJ databases">
        <title>Genomic investigation of the strawberry pathogen Phytophthora fragariae indicates pathogenicity is determined by transcriptional variation in three key races.</title>
        <authorList>
            <person name="Adams T.M."/>
            <person name="Armitage A.D."/>
            <person name="Sobczyk M.K."/>
            <person name="Bates H.J."/>
            <person name="Dunwell J.M."/>
            <person name="Nellist C.F."/>
            <person name="Harrison R.J."/>
        </authorList>
    </citation>
    <scope>NUCLEOTIDE SEQUENCE [LARGE SCALE GENOMIC DNA]</scope>
    <source>
        <strain evidence="1 2">SCRP324</strain>
    </source>
</reference>